<evidence type="ECO:0000313" key="3">
    <source>
        <dbReference type="EMBL" id="CAF4328163.1"/>
    </source>
</evidence>
<gene>
    <name evidence="2" type="ORF">GPM918_LOCUS34923</name>
    <name evidence="3" type="ORF">SRO942_LOCUS35635</name>
</gene>
<sequence>MLQNVLPYPGTGSAQKFCGDYSIRIAHAYLGHIQQQWAAFIHRDFPSTITIINIISSEILTEDDETISNTESQTSLSEESTIEQPTSEESMNEESTNVESETPE</sequence>
<keyword evidence="4" id="KW-1185">Reference proteome</keyword>
<evidence type="ECO:0000313" key="4">
    <source>
        <dbReference type="Proteomes" id="UP000663829"/>
    </source>
</evidence>
<feature type="compositionally biased region" description="Low complexity" evidence="1">
    <location>
        <begin position="68"/>
        <end position="104"/>
    </location>
</feature>
<evidence type="ECO:0000313" key="2">
    <source>
        <dbReference type="EMBL" id="CAF1456536.1"/>
    </source>
</evidence>
<reference evidence="2" key="1">
    <citation type="submission" date="2021-02" db="EMBL/GenBank/DDBJ databases">
        <authorList>
            <person name="Nowell W R."/>
        </authorList>
    </citation>
    <scope>NUCLEOTIDE SEQUENCE</scope>
</reference>
<dbReference type="Proteomes" id="UP000681722">
    <property type="component" value="Unassembled WGS sequence"/>
</dbReference>
<proteinExistence type="predicted"/>
<comment type="caution">
    <text evidence="2">The sequence shown here is derived from an EMBL/GenBank/DDBJ whole genome shotgun (WGS) entry which is preliminary data.</text>
</comment>
<dbReference type="AlphaFoldDB" id="A0A815Q0G2"/>
<dbReference type="Proteomes" id="UP000663829">
    <property type="component" value="Unassembled WGS sequence"/>
</dbReference>
<organism evidence="2 4">
    <name type="scientific">Didymodactylos carnosus</name>
    <dbReference type="NCBI Taxonomy" id="1234261"/>
    <lineage>
        <taxon>Eukaryota</taxon>
        <taxon>Metazoa</taxon>
        <taxon>Spiralia</taxon>
        <taxon>Gnathifera</taxon>
        <taxon>Rotifera</taxon>
        <taxon>Eurotatoria</taxon>
        <taxon>Bdelloidea</taxon>
        <taxon>Philodinida</taxon>
        <taxon>Philodinidae</taxon>
        <taxon>Didymodactylos</taxon>
    </lineage>
</organism>
<evidence type="ECO:0000256" key="1">
    <source>
        <dbReference type="SAM" id="MobiDB-lite"/>
    </source>
</evidence>
<accession>A0A815Q0G2</accession>
<dbReference type="EMBL" id="CAJNOQ010019768">
    <property type="protein sequence ID" value="CAF1456536.1"/>
    <property type="molecule type" value="Genomic_DNA"/>
</dbReference>
<protein>
    <submittedName>
        <fullName evidence="2">Uncharacterized protein</fullName>
    </submittedName>
</protein>
<feature type="region of interest" description="Disordered" evidence="1">
    <location>
        <begin position="62"/>
        <end position="104"/>
    </location>
</feature>
<name>A0A815Q0G2_9BILA</name>
<dbReference type="EMBL" id="CAJOBC010085219">
    <property type="protein sequence ID" value="CAF4328163.1"/>
    <property type="molecule type" value="Genomic_DNA"/>
</dbReference>